<evidence type="ECO:0000313" key="3">
    <source>
        <dbReference type="Proteomes" id="UP001651158"/>
    </source>
</evidence>
<protein>
    <submittedName>
        <fullName evidence="2">Uncharacterized protein</fullName>
    </submittedName>
</protein>
<sequence length="136" mass="14831">MAKLDSGEEHSQWVGQVKPKNKVVSHADATGSILGFRRSVLIAPLVRQRFRLRHCTSAGAVRPPRHDCNPSSLFHVGTTHSAPPPSSRLPRAIPQWHKAPSAPKAQSAWELSLFKCLLQGNGKSDLLASCTTYTDS</sequence>
<name>A0ABR4Q6N0_9CEST</name>
<reference evidence="2 3" key="1">
    <citation type="journal article" date="2022" name="Front. Cell. Infect. Microbiol.">
        <title>The Genomes of Two Strains of Taenia crassiceps the Animal Model for the Study of Human Cysticercosis.</title>
        <authorList>
            <person name="Bobes R.J."/>
            <person name="Estrada K."/>
            <person name="Rios-Valencia D.G."/>
            <person name="Calderon-Gallegos A."/>
            <person name="de la Torre P."/>
            <person name="Carrero J.C."/>
            <person name="Sanchez-Flores A."/>
            <person name="Laclette J.P."/>
        </authorList>
    </citation>
    <scope>NUCLEOTIDE SEQUENCE [LARGE SCALE GENOMIC DNA]</scope>
    <source>
        <strain evidence="2">WFUcys</strain>
    </source>
</reference>
<feature type="region of interest" description="Disordered" evidence="1">
    <location>
        <begin position="61"/>
        <end position="100"/>
    </location>
</feature>
<keyword evidence="3" id="KW-1185">Reference proteome</keyword>
<proteinExistence type="predicted"/>
<gene>
    <name evidence="2" type="ORF">TcWFU_006173</name>
</gene>
<evidence type="ECO:0000313" key="2">
    <source>
        <dbReference type="EMBL" id="KAL5105232.1"/>
    </source>
</evidence>
<organism evidence="2 3">
    <name type="scientific">Taenia crassiceps</name>
    <dbReference type="NCBI Taxonomy" id="6207"/>
    <lineage>
        <taxon>Eukaryota</taxon>
        <taxon>Metazoa</taxon>
        <taxon>Spiralia</taxon>
        <taxon>Lophotrochozoa</taxon>
        <taxon>Platyhelminthes</taxon>
        <taxon>Cestoda</taxon>
        <taxon>Eucestoda</taxon>
        <taxon>Cyclophyllidea</taxon>
        <taxon>Taeniidae</taxon>
        <taxon>Taenia</taxon>
    </lineage>
</organism>
<dbReference type="Proteomes" id="UP001651158">
    <property type="component" value="Unassembled WGS sequence"/>
</dbReference>
<dbReference type="EMBL" id="JAKROA010000009">
    <property type="protein sequence ID" value="KAL5105232.1"/>
    <property type="molecule type" value="Genomic_DNA"/>
</dbReference>
<evidence type="ECO:0000256" key="1">
    <source>
        <dbReference type="SAM" id="MobiDB-lite"/>
    </source>
</evidence>
<accession>A0ABR4Q6N0</accession>
<comment type="caution">
    <text evidence="2">The sequence shown here is derived from an EMBL/GenBank/DDBJ whole genome shotgun (WGS) entry which is preliminary data.</text>
</comment>